<evidence type="ECO:0000313" key="2">
    <source>
        <dbReference type="Proteomes" id="UP000663879"/>
    </source>
</evidence>
<dbReference type="Proteomes" id="UP000663879">
    <property type="component" value="Unassembled WGS sequence"/>
</dbReference>
<keyword evidence="2" id="KW-1185">Reference proteome</keyword>
<reference evidence="1" key="1">
    <citation type="submission" date="2021-02" db="EMBL/GenBank/DDBJ databases">
        <authorList>
            <person name="Nowell W R."/>
        </authorList>
    </citation>
    <scope>NUCLEOTIDE SEQUENCE</scope>
    <source>
        <strain evidence="1">Ploen Becks lab</strain>
    </source>
</reference>
<dbReference type="AlphaFoldDB" id="A0A813U9P6"/>
<proteinExistence type="predicted"/>
<accession>A0A813U9P6</accession>
<dbReference type="EMBL" id="CAJNOC010001004">
    <property type="protein sequence ID" value="CAF0825746.1"/>
    <property type="molecule type" value="Genomic_DNA"/>
</dbReference>
<gene>
    <name evidence="1" type="ORF">OXX778_LOCUS7707</name>
</gene>
<organism evidence="1 2">
    <name type="scientific">Brachionus calyciflorus</name>
    <dbReference type="NCBI Taxonomy" id="104777"/>
    <lineage>
        <taxon>Eukaryota</taxon>
        <taxon>Metazoa</taxon>
        <taxon>Spiralia</taxon>
        <taxon>Gnathifera</taxon>
        <taxon>Rotifera</taxon>
        <taxon>Eurotatoria</taxon>
        <taxon>Monogononta</taxon>
        <taxon>Pseudotrocha</taxon>
        <taxon>Ploima</taxon>
        <taxon>Brachionidae</taxon>
        <taxon>Brachionus</taxon>
    </lineage>
</organism>
<comment type="caution">
    <text evidence="1">The sequence shown here is derived from an EMBL/GenBank/DDBJ whole genome shotgun (WGS) entry which is preliminary data.</text>
</comment>
<protein>
    <submittedName>
        <fullName evidence="1">Uncharacterized protein</fullName>
    </submittedName>
</protein>
<name>A0A813U9P6_9BILA</name>
<sequence>MMASSSNSLYSNELQADREKMDKLGKMDILIENLNCQKRTIQTKLRVNEEYKTHFVDNFNKVKRLDGEIDSSRANNIVIEKEIEKIEGEYNEFTKKKHPSACSN</sequence>
<evidence type="ECO:0000313" key="1">
    <source>
        <dbReference type="EMBL" id="CAF0825746.1"/>
    </source>
</evidence>